<feature type="repeat" description="TPR" evidence="2">
    <location>
        <begin position="866"/>
        <end position="899"/>
    </location>
</feature>
<name>A0A9D4R4G6_DREPO</name>
<dbReference type="PANTHER" id="PTHR19860">
    <property type="entry name" value="DDB1- AND CUL4-ASSOCIATED FACTOR 12-RELATED"/>
    <property type="match status" value="1"/>
</dbReference>
<dbReference type="InterPro" id="IPR056884">
    <property type="entry name" value="NPHP3-like_N"/>
</dbReference>
<sequence length="1278" mass="145504">MAKLKDPRTVKIFFSSPFGGMEEEREELTRRYWPQIAHLCNAHGLQFAAVDMRWGITAESSDKAQVINICLREIDRSDMFIGFFGQRYGWHGADDASLQKNFDNAVSRYPWLEEVRDKSVTELEFLHGFLNNPGNIPAAIFFRDKVFDDRMLEEGEKTGDKKQVFKYSAESELSTRLMDDLKKRVWENKNESLGVYMDYKTPAKAASIMYTTIMDYLRTTLLVDLASQRRTAREEVLSQHDAFLASRSNVFVQGEAYLSVLDRQRDTEARKHVVVTGDTGVGKSALLCNWISKLKQDRNLAVVYHFTGFADNSTDIDSLLSRIAGEFEHILNTLLGVDQTSGEPSETIATKQEVEKDTTRSLVQRLLAAMSQLVGLGKLPVLIVDGVDKVTNTSQISKVLYWLPVNFPTGCLVVVSTLSSDVTNLQELETRNYLRLTVEPLSVDSKRDMSISVLGASGKELSPPQLDRIVNAEMTRIPLFLKIVMTELIAYGYFRLLDKKIDSLIHSESIEKLFQHVIVRLEEDYNVQEYTGNLVEKVMCTIQLSGHGCSETMLKELYSIPDQVWSPLYFALEPLIVRQSSMIKFGFKQLGDAVEKRYLEDIDKRNHYLETMVTYFNAELKELDKSVITHIDQLPYFPIANQLPDLLVTLGDRNRLAECIANFFVFSYLEKTNLYHLISLWRETGLSGDVIAKQLLSTFDLRLVQIYTHLEERDQLKNSSPPGMLLVTFLSSVNTFLDTAGLPQGQSAVLERGVRIVSEGLKSEKAHADWLKTLSSLQYRLACALCENPHTAERGINLHQELLADTEKTMKEEVSNKYLLKRMGNYCHGIGVGYSTLGDYQKMIEYTERSIEYHMQTGKPNMSSIAGSWSNIGISYMNLEKYNTALEYLQKSIQALEDYYFHEVPPIIGEILTNKALCLRKMNRLDEAEAEYQRSLKVKIQAVGRDHKIVALTFMNLGTLETIRNNYGKAVEYTKQALQVYENLGQSWDNEAYIQVWENLLQYQTIGEQQFEEADKNFMKILDWRVKDGSMDRVIPSLYREMARYYLRAAMWESAYKVCTALLGSAHAADVDGIAYILMDMALQNLPESKQQEMPEEFTLAHAVELFPGNVSLTKQYCCSTLIPNNNPAEVVRLVNILHDSGEMGVDNYHLSCDWCVMPTGEVNLDCQQGIVEEGLLKYPEDQNLHLNMAKILRKRNQAPQAYPHALKALGNIDPATNIPLTLFVAQTAILSGLCDDAERFCQTVEENCGENESAMNSVQQIKEWIVEVREYQQQQQQ</sequence>
<dbReference type="Pfam" id="PF13271">
    <property type="entry name" value="DUF4062"/>
    <property type="match status" value="1"/>
</dbReference>
<dbReference type="Pfam" id="PF24883">
    <property type="entry name" value="NPHP3_N"/>
    <property type="match status" value="1"/>
</dbReference>
<feature type="repeat" description="TPR" evidence="2">
    <location>
        <begin position="951"/>
        <end position="984"/>
    </location>
</feature>
<dbReference type="OrthoDB" id="2325716at2759"/>
<proteinExistence type="predicted"/>
<dbReference type="InterPro" id="IPR025139">
    <property type="entry name" value="DUF4062"/>
</dbReference>
<feature type="domain" description="Nephrocystin 3-like N-terminal" evidence="4">
    <location>
        <begin position="251"/>
        <end position="400"/>
    </location>
</feature>
<dbReference type="EMBL" id="JAIWYP010000003">
    <property type="protein sequence ID" value="KAH3852915.1"/>
    <property type="molecule type" value="Genomic_DNA"/>
</dbReference>
<dbReference type="PANTHER" id="PTHR19860:SF40">
    <property type="entry name" value="WD40 REPEAT-CONTAINING PROTEIN"/>
    <property type="match status" value="1"/>
</dbReference>
<evidence type="ECO:0000256" key="2">
    <source>
        <dbReference type="PROSITE-ProRule" id="PRU00339"/>
    </source>
</evidence>
<reference evidence="5" key="2">
    <citation type="submission" date="2020-11" db="EMBL/GenBank/DDBJ databases">
        <authorList>
            <person name="McCartney M.A."/>
            <person name="Auch B."/>
            <person name="Kono T."/>
            <person name="Mallez S."/>
            <person name="Becker A."/>
            <person name="Gohl D.M."/>
            <person name="Silverstein K.A.T."/>
            <person name="Koren S."/>
            <person name="Bechman K.B."/>
            <person name="Herman A."/>
            <person name="Abrahante J.E."/>
            <person name="Garbe J."/>
        </authorList>
    </citation>
    <scope>NUCLEOTIDE SEQUENCE</scope>
    <source>
        <strain evidence="5">Duluth1</strain>
        <tissue evidence="5">Whole animal</tissue>
    </source>
</reference>
<dbReference type="Proteomes" id="UP000828390">
    <property type="component" value="Unassembled WGS sequence"/>
</dbReference>
<dbReference type="SUPFAM" id="SSF52540">
    <property type="entry name" value="P-loop containing nucleoside triphosphate hydrolases"/>
    <property type="match status" value="1"/>
</dbReference>
<dbReference type="SUPFAM" id="SSF48452">
    <property type="entry name" value="TPR-like"/>
    <property type="match status" value="1"/>
</dbReference>
<dbReference type="GO" id="GO:0080008">
    <property type="term" value="C:Cul4-RING E3 ubiquitin ligase complex"/>
    <property type="evidence" value="ECO:0007669"/>
    <property type="project" value="TreeGrafter"/>
</dbReference>
<dbReference type="SMART" id="SM00028">
    <property type="entry name" value="TPR"/>
    <property type="match status" value="4"/>
</dbReference>
<dbReference type="InterPro" id="IPR011990">
    <property type="entry name" value="TPR-like_helical_dom_sf"/>
</dbReference>
<evidence type="ECO:0000313" key="6">
    <source>
        <dbReference type="Proteomes" id="UP000828390"/>
    </source>
</evidence>
<dbReference type="InterPro" id="IPR019734">
    <property type="entry name" value="TPR_rpt"/>
</dbReference>
<evidence type="ECO:0000256" key="1">
    <source>
        <dbReference type="ARBA" id="ARBA00022737"/>
    </source>
</evidence>
<gene>
    <name evidence="5" type="ORF">DPMN_095436</name>
</gene>
<feature type="domain" description="DUF4062" evidence="3">
    <location>
        <begin position="11"/>
        <end position="100"/>
    </location>
</feature>
<dbReference type="InterPro" id="IPR051191">
    <property type="entry name" value="DCAF12"/>
</dbReference>
<organism evidence="5 6">
    <name type="scientific">Dreissena polymorpha</name>
    <name type="common">Zebra mussel</name>
    <name type="synonym">Mytilus polymorpha</name>
    <dbReference type="NCBI Taxonomy" id="45954"/>
    <lineage>
        <taxon>Eukaryota</taxon>
        <taxon>Metazoa</taxon>
        <taxon>Spiralia</taxon>
        <taxon>Lophotrochozoa</taxon>
        <taxon>Mollusca</taxon>
        <taxon>Bivalvia</taxon>
        <taxon>Autobranchia</taxon>
        <taxon>Heteroconchia</taxon>
        <taxon>Euheterodonta</taxon>
        <taxon>Imparidentia</taxon>
        <taxon>Neoheterodontei</taxon>
        <taxon>Myida</taxon>
        <taxon>Dreissenoidea</taxon>
        <taxon>Dreissenidae</taxon>
        <taxon>Dreissena</taxon>
    </lineage>
</organism>
<dbReference type="Pfam" id="PF13424">
    <property type="entry name" value="TPR_12"/>
    <property type="match status" value="1"/>
</dbReference>
<evidence type="ECO:0000259" key="3">
    <source>
        <dbReference type="Pfam" id="PF13271"/>
    </source>
</evidence>
<evidence type="ECO:0000313" key="5">
    <source>
        <dbReference type="EMBL" id="KAH3852915.1"/>
    </source>
</evidence>
<dbReference type="PROSITE" id="PS50005">
    <property type="entry name" value="TPR"/>
    <property type="match status" value="2"/>
</dbReference>
<keyword evidence="2" id="KW-0802">TPR repeat</keyword>
<accession>A0A9D4R4G6</accession>
<dbReference type="Pfam" id="PF13181">
    <property type="entry name" value="TPR_8"/>
    <property type="match status" value="1"/>
</dbReference>
<keyword evidence="6" id="KW-1185">Reference proteome</keyword>
<comment type="caution">
    <text evidence="5">The sequence shown here is derived from an EMBL/GenBank/DDBJ whole genome shotgun (WGS) entry which is preliminary data.</text>
</comment>
<evidence type="ECO:0000259" key="4">
    <source>
        <dbReference type="Pfam" id="PF24883"/>
    </source>
</evidence>
<reference evidence="5" key="1">
    <citation type="journal article" date="2019" name="bioRxiv">
        <title>The Genome of the Zebra Mussel, Dreissena polymorpha: A Resource for Invasive Species Research.</title>
        <authorList>
            <person name="McCartney M.A."/>
            <person name="Auch B."/>
            <person name="Kono T."/>
            <person name="Mallez S."/>
            <person name="Zhang Y."/>
            <person name="Obille A."/>
            <person name="Becker A."/>
            <person name="Abrahante J.E."/>
            <person name="Garbe J."/>
            <person name="Badalamenti J.P."/>
            <person name="Herman A."/>
            <person name="Mangelson H."/>
            <person name="Liachko I."/>
            <person name="Sullivan S."/>
            <person name="Sone E.D."/>
            <person name="Koren S."/>
            <person name="Silverstein K.A.T."/>
            <person name="Beckman K.B."/>
            <person name="Gohl D.M."/>
        </authorList>
    </citation>
    <scope>NUCLEOTIDE SEQUENCE</scope>
    <source>
        <strain evidence="5">Duluth1</strain>
        <tissue evidence="5">Whole animal</tissue>
    </source>
</reference>
<protein>
    <submittedName>
        <fullName evidence="5">Uncharacterized protein</fullName>
    </submittedName>
</protein>
<keyword evidence="1" id="KW-0677">Repeat</keyword>
<dbReference type="AlphaFoldDB" id="A0A9D4R4G6"/>
<dbReference type="Gene3D" id="3.40.50.300">
    <property type="entry name" value="P-loop containing nucleotide triphosphate hydrolases"/>
    <property type="match status" value="1"/>
</dbReference>
<dbReference type="InterPro" id="IPR027417">
    <property type="entry name" value="P-loop_NTPase"/>
</dbReference>
<dbReference type="Gene3D" id="1.25.40.10">
    <property type="entry name" value="Tetratricopeptide repeat domain"/>
    <property type="match status" value="2"/>
</dbReference>